<keyword evidence="2" id="KW-1185">Reference proteome</keyword>
<evidence type="ECO:0000313" key="1">
    <source>
        <dbReference type="EMBL" id="MEB3040573.1"/>
    </source>
</evidence>
<protein>
    <submittedName>
        <fullName evidence="1">Uncharacterized protein</fullName>
    </submittedName>
</protein>
<gene>
    <name evidence="1" type="ORF">VJJ49_07685</name>
</gene>
<proteinExistence type="predicted"/>
<evidence type="ECO:0000313" key="2">
    <source>
        <dbReference type="Proteomes" id="UP001324270"/>
    </source>
</evidence>
<sequence length="181" mass="22067">MKILIIFILYFAIPHYLFSQEGQLENPYYNIKIINQSILYFKNILDQTNSYDERKDFLLITEKGQIIENKYFGEDVYNEIKDFFPLKGERGILEEENIKKIFNKLDIKNRSLYIWKVYVFYLFNDHICIIFRRHFLYHNNEGIFLSPSETEALFLYKYDNEKKEFFLDKTIFDSSIPIKRV</sequence>
<dbReference type="Proteomes" id="UP001324270">
    <property type="component" value="Unassembled WGS sequence"/>
</dbReference>
<comment type="caution">
    <text evidence="1">The sequence shown here is derived from an EMBL/GenBank/DDBJ whole genome shotgun (WGS) entry which is preliminary data.</text>
</comment>
<organism evidence="1 2">
    <name type="scientific">Capnocytophaga gingivalis</name>
    <dbReference type="NCBI Taxonomy" id="1017"/>
    <lineage>
        <taxon>Bacteria</taxon>
        <taxon>Pseudomonadati</taxon>
        <taxon>Bacteroidota</taxon>
        <taxon>Flavobacteriia</taxon>
        <taxon>Flavobacteriales</taxon>
        <taxon>Flavobacteriaceae</taxon>
        <taxon>Capnocytophaga</taxon>
    </lineage>
</organism>
<reference evidence="1 2" key="1">
    <citation type="submission" date="2023-12" db="EMBL/GenBank/DDBJ databases">
        <title>Genomic sequences of Capnocytophaga and Parvimonas strains.</title>
        <authorList>
            <person name="Watt R.M."/>
            <person name="Wang M."/>
            <person name="Yang T."/>
            <person name="Tong W.M."/>
        </authorList>
    </citation>
    <scope>NUCLEOTIDE SEQUENCE [LARGE SCALE GENOMIC DNA]</scope>
    <source>
        <strain evidence="1 2">CCUG 13156</strain>
    </source>
</reference>
<dbReference type="EMBL" id="JAYKBV010000009">
    <property type="protein sequence ID" value="MEB3040573.1"/>
    <property type="molecule type" value="Genomic_DNA"/>
</dbReference>
<dbReference type="RefSeq" id="WP_323979511.1">
    <property type="nucleotide sequence ID" value="NZ_JAYKBV010000009.1"/>
</dbReference>
<name>A0ABU5Y9F9_9FLAO</name>
<accession>A0ABU5Y9F9</accession>